<dbReference type="PROSITE" id="PS51257">
    <property type="entry name" value="PROKAR_LIPOPROTEIN"/>
    <property type="match status" value="1"/>
</dbReference>
<accession>A0A7I7L260</accession>
<dbReference type="InterPro" id="IPR010126">
    <property type="entry name" value="Esterase_phb"/>
</dbReference>
<evidence type="ECO:0000313" key="4">
    <source>
        <dbReference type="Proteomes" id="UP000465866"/>
    </source>
</evidence>
<dbReference type="GO" id="GO:0005576">
    <property type="term" value="C:extracellular region"/>
    <property type="evidence" value="ECO:0007669"/>
    <property type="project" value="InterPro"/>
</dbReference>
<dbReference type="EMBL" id="AP022569">
    <property type="protein sequence ID" value="BBX48079.1"/>
    <property type="molecule type" value="Genomic_DNA"/>
</dbReference>
<evidence type="ECO:0000313" key="3">
    <source>
        <dbReference type="EMBL" id="BBX48079.1"/>
    </source>
</evidence>
<keyword evidence="2" id="KW-0378">Hydrolase</keyword>
<organism evidence="3 4">
    <name type="scientific">Mycobacterium cookii</name>
    <dbReference type="NCBI Taxonomy" id="1775"/>
    <lineage>
        <taxon>Bacteria</taxon>
        <taxon>Bacillati</taxon>
        <taxon>Actinomycetota</taxon>
        <taxon>Actinomycetes</taxon>
        <taxon>Mycobacteriales</taxon>
        <taxon>Mycobacteriaceae</taxon>
        <taxon>Mycobacterium</taxon>
    </lineage>
</organism>
<reference evidence="3 4" key="1">
    <citation type="journal article" date="2019" name="Emerg. Microbes Infect.">
        <title>Comprehensive subspecies identification of 175 nontuberculous mycobacteria species based on 7547 genomic profiles.</title>
        <authorList>
            <person name="Matsumoto Y."/>
            <person name="Kinjo T."/>
            <person name="Motooka D."/>
            <person name="Nabeya D."/>
            <person name="Jung N."/>
            <person name="Uechi K."/>
            <person name="Horii T."/>
            <person name="Iida T."/>
            <person name="Fujita J."/>
            <person name="Nakamura S."/>
        </authorList>
    </citation>
    <scope>NUCLEOTIDE SEQUENCE [LARGE SCALE GENOMIC DNA]</scope>
    <source>
        <strain evidence="3 4">JCM 12404</strain>
    </source>
</reference>
<sequence>MLLRLAALIGVLLAVSGCWAGARNETRFRDGTSLHTMAFGGLNRSYRVHQPAGLTAAAPLVVMLHGVSGSGEQAENSYGWDPLADSAKFVVAYPDGVGRAWNGHGCCGLAARENVDDVGFITAMVGQISAAMAIDKSRVYATGMSNGGIMSYTLACNSGIFAAIGPNSATQLDACAAPHPTSVIHIHGTADRLVPYDGGKGTSFVNGPPIADVNAFWRNVDHCGPPDSATNALVTTSTAACADHRNVMLITIDGGRHEWPGGNTALERADPTSHALNATEAIWRFFAAHPA</sequence>
<dbReference type="InterPro" id="IPR050955">
    <property type="entry name" value="Plant_Biomass_Hydrol_Est"/>
</dbReference>
<dbReference type="KEGG" id="mcoo:MCOO_40940"/>
<name>A0A7I7L260_9MYCO</name>
<dbReference type="AlphaFoldDB" id="A0A7I7L260"/>
<dbReference type="Gene3D" id="3.40.50.1820">
    <property type="entry name" value="alpha/beta hydrolase"/>
    <property type="match status" value="1"/>
</dbReference>
<gene>
    <name evidence="3" type="primary">lpqP_2</name>
    <name evidence="3" type="ORF">MCOO_40940</name>
</gene>
<proteinExistence type="predicted"/>
<evidence type="ECO:0008006" key="5">
    <source>
        <dbReference type="Google" id="ProtNLM"/>
    </source>
</evidence>
<keyword evidence="4" id="KW-1185">Reference proteome</keyword>
<dbReference type="Pfam" id="PF10503">
    <property type="entry name" value="Esterase_PHB"/>
    <property type="match status" value="1"/>
</dbReference>
<evidence type="ECO:0000256" key="2">
    <source>
        <dbReference type="ARBA" id="ARBA00022801"/>
    </source>
</evidence>
<dbReference type="GO" id="GO:0016787">
    <property type="term" value="F:hydrolase activity"/>
    <property type="evidence" value="ECO:0007669"/>
    <property type="project" value="UniProtKB-KW"/>
</dbReference>
<evidence type="ECO:0000256" key="1">
    <source>
        <dbReference type="ARBA" id="ARBA00022729"/>
    </source>
</evidence>
<dbReference type="RefSeq" id="WP_163779613.1">
    <property type="nucleotide sequence ID" value="NZ_AP022569.1"/>
</dbReference>
<dbReference type="PANTHER" id="PTHR43037:SF1">
    <property type="entry name" value="BLL1128 PROTEIN"/>
    <property type="match status" value="1"/>
</dbReference>
<dbReference type="SUPFAM" id="SSF53474">
    <property type="entry name" value="alpha/beta-Hydrolases"/>
    <property type="match status" value="1"/>
</dbReference>
<dbReference type="PANTHER" id="PTHR43037">
    <property type="entry name" value="UNNAMED PRODUCT-RELATED"/>
    <property type="match status" value="1"/>
</dbReference>
<protein>
    <recommendedName>
        <fullName evidence="5">Polyhydroxybutyrate depolymerase</fullName>
    </recommendedName>
</protein>
<dbReference type="Proteomes" id="UP000465866">
    <property type="component" value="Chromosome"/>
</dbReference>
<keyword evidence="1" id="KW-0732">Signal</keyword>
<dbReference type="InterPro" id="IPR029058">
    <property type="entry name" value="AB_hydrolase_fold"/>
</dbReference>